<name>A0A7X6BDG9_9SPHN</name>
<comment type="caution">
    <text evidence="2">The sequence shown here is derived from an EMBL/GenBank/DDBJ whole genome shotgun (WGS) entry which is preliminary data.</text>
</comment>
<keyword evidence="1" id="KW-0732">Signal</keyword>
<evidence type="ECO:0000313" key="2">
    <source>
        <dbReference type="EMBL" id="NJB98613.1"/>
    </source>
</evidence>
<gene>
    <name evidence="2" type="ORF">GGR89_002946</name>
</gene>
<accession>A0A7X6BDG9</accession>
<evidence type="ECO:0000256" key="1">
    <source>
        <dbReference type="SAM" id="SignalP"/>
    </source>
</evidence>
<protein>
    <submittedName>
        <fullName evidence="2">Ni/Co efflux regulator RcnB</fullName>
    </submittedName>
</protein>
<feature type="signal peptide" evidence="1">
    <location>
        <begin position="1"/>
        <end position="25"/>
    </location>
</feature>
<dbReference type="AlphaFoldDB" id="A0A7X6BDG9"/>
<organism evidence="2 3">
    <name type="scientific">Sphingomonas trueperi</name>
    <dbReference type="NCBI Taxonomy" id="53317"/>
    <lineage>
        <taxon>Bacteria</taxon>
        <taxon>Pseudomonadati</taxon>
        <taxon>Pseudomonadota</taxon>
        <taxon>Alphaproteobacteria</taxon>
        <taxon>Sphingomonadales</taxon>
        <taxon>Sphingomonadaceae</taxon>
        <taxon>Sphingomonas</taxon>
    </lineage>
</organism>
<proteinExistence type="predicted"/>
<feature type="chain" id="PRO_5030829124" evidence="1">
    <location>
        <begin position="26"/>
        <end position="93"/>
    </location>
</feature>
<evidence type="ECO:0000313" key="3">
    <source>
        <dbReference type="Proteomes" id="UP000531251"/>
    </source>
</evidence>
<keyword evidence="3" id="KW-1185">Reference proteome</keyword>
<reference evidence="2 3" key="1">
    <citation type="submission" date="2020-03" db="EMBL/GenBank/DDBJ databases">
        <title>Genomic Encyclopedia of Type Strains, Phase IV (KMG-IV): sequencing the most valuable type-strain genomes for metagenomic binning, comparative biology and taxonomic classification.</title>
        <authorList>
            <person name="Goeker M."/>
        </authorList>
    </citation>
    <scope>NUCLEOTIDE SEQUENCE [LARGE SCALE GENOMIC DNA]</scope>
    <source>
        <strain evidence="2 3">DSM 7225</strain>
    </source>
</reference>
<dbReference type="EMBL" id="JAATJB010000009">
    <property type="protein sequence ID" value="NJB98613.1"/>
    <property type="molecule type" value="Genomic_DNA"/>
</dbReference>
<sequence length="93" mass="11454">MKLVQWIAAASFVATGVVGATAAQAQDWRYRDHHERRWDRHDRWDRHRGWDRGRHYGWDRGPGWHRAGYGYRSRTVCWNEWRHGRRIEVCRRR</sequence>
<dbReference type="RefSeq" id="WP_125976710.1">
    <property type="nucleotide sequence ID" value="NZ_BAAADY010000011.1"/>
</dbReference>
<dbReference type="Proteomes" id="UP000531251">
    <property type="component" value="Unassembled WGS sequence"/>
</dbReference>